<sequence>MAIRLLPDDIGNGCRRPFTSDVDLDVVTIDHRPSAPHGDT</sequence>
<dbReference type="AlphaFoldDB" id="A0A1W2FAQ9"/>
<organism evidence="1 2">
    <name type="scientific">Kibdelosporangium aridum</name>
    <dbReference type="NCBI Taxonomy" id="2030"/>
    <lineage>
        <taxon>Bacteria</taxon>
        <taxon>Bacillati</taxon>
        <taxon>Actinomycetota</taxon>
        <taxon>Actinomycetes</taxon>
        <taxon>Pseudonocardiales</taxon>
        <taxon>Pseudonocardiaceae</taxon>
        <taxon>Kibdelosporangium</taxon>
    </lineage>
</organism>
<evidence type="ECO:0000313" key="2">
    <source>
        <dbReference type="Proteomes" id="UP000192674"/>
    </source>
</evidence>
<proteinExistence type="predicted"/>
<reference evidence="1 2" key="1">
    <citation type="submission" date="2017-04" db="EMBL/GenBank/DDBJ databases">
        <authorList>
            <person name="Afonso C.L."/>
            <person name="Miller P.J."/>
            <person name="Scott M.A."/>
            <person name="Spackman E."/>
            <person name="Goraichik I."/>
            <person name="Dimitrov K.M."/>
            <person name="Suarez D.L."/>
            <person name="Swayne D.E."/>
        </authorList>
    </citation>
    <scope>NUCLEOTIDE SEQUENCE [LARGE SCALE GENOMIC DNA]</scope>
    <source>
        <strain evidence="1 2">DSM 43828</strain>
    </source>
</reference>
<gene>
    <name evidence="1" type="ORF">SAMN05661093_05981</name>
</gene>
<dbReference type="EMBL" id="FWXV01000005">
    <property type="protein sequence ID" value="SMD18945.1"/>
    <property type="molecule type" value="Genomic_DNA"/>
</dbReference>
<keyword evidence="2" id="KW-1185">Reference proteome</keyword>
<evidence type="ECO:0000313" key="1">
    <source>
        <dbReference type="EMBL" id="SMD18945.1"/>
    </source>
</evidence>
<name>A0A1W2FAQ9_KIBAR</name>
<accession>A0A1W2FAQ9</accession>
<protein>
    <submittedName>
        <fullName evidence="1">Uncharacterized protein</fullName>
    </submittedName>
</protein>
<dbReference type="Proteomes" id="UP000192674">
    <property type="component" value="Unassembled WGS sequence"/>
</dbReference>
<dbReference type="RefSeq" id="WP_268811594.1">
    <property type="nucleotide sequence ID" value="NZ_FWXV01000005.1"/>
</dbReference>